<feature type="compositionally biased region" description="Polar residues" evidence="1">
    <location>
        <begin position="342"/>
        <end position="354"/>
    </location>
</feature>
<feature type="region of interest" description="Disordered" evidence="1">
    <location>
        <begin position="306"/>
        <end position="428"/>
    </location>
</feature>
<dbReference type="PANTHER" id="PTHR28673:SF1">
    <property type="entry name" value="TRANSMEMBRANE PROTEIN 108"/>
    <property type="match status" value="1"/>
</dbReference>
<dbReference type="Proteomes" id="UP000752171">
    <property type="component" value="Unassembled WGS sequence"/>
</dbReference>
<dbReference type="GO" id="GO:1904115">
    <property type="term" value="C:axon cytoplasm"/>
    <property type="evidence" value="ECO:0007669"/>
    <property type="project" value="GOC"/>
</dbReference>
<protein>
    <submittedName>
        <fullName evidence="3">Transmembrane protein 108</fullName>
    </submittedName>
</protein>
<organism evidence="3 4">
    <name type="scientific">Astyanax mexicanus</name>
    <name type="common">Blind cave fish</name>
    <name type="synonym">Astyanax fasciatus mexicanus</name>
    <dbReference type="NCBI Taxonomy" id="7994"/>
    <lineage>
        <taxon>Eukaryota</taxon>
        <taxon>Metazoa</taxon>
        <taxon>Chordata</taxon>
        <taxon>Craniata</taxon>
        <taxon>Vertebrata</taxon>
        <taxon>Euteleostomi</taxon>
        <taxon>Actinopterygii</taxon>
        <taxon>Neopterygii</taxon>
        <taxon>Teleostei</taxon>
        <taxon>Ostariophysi</taxon>
        <taxon>Characiformes</taxon>
        <taxon>Characoidei</taxon>
        <taxon>Acestrorhamphidae</taxon>
        <taxon>Acestrorhamphinae</taxon>
        <taxon>Astyanax</taxon>
    </lineage>
</organism>
<evidence type="ECO:0000313" key="3">
    <source>
        <dbReference type="EMBL" id="KAG9283487.1"/>
    </source>
</evidence>
<dbReference type="GO" id="GO:0010008">
    <property type="term" value="C:endosome membrane"/>
    <property type="evidence" value="ECO:0007669"/>
    <property type="project" value="TreeGrafter"/>
</dbReference>
<dbReference type="GO" id="GO:0097484">
    <property type="term" value="P:dendrite extension"/>
    <property type="evidence" value="ECO:0007669"/>
    <property type="project" value="TreeGrafter"/>
</dbReference>
<name>A0A8T2MJ00_ASTMX</name>
<accession>A0A8T2MJ00</accession>
<comment type="caution">
    <text evidence="3">The sequence shown here is derived from an EMBL/GenBank/DDBJ whole genome shotgun (WGS) entry which is preliminary data.</text>
</comment>
<dbReference type="GO" id="GO:0014069">
    <property type="term" value="C:postsynaptic density"/>
    <property type="evidence" value="ECO:0007669"/>
    <property type="project" value="TreeGrafter"/>
</dbReference>
<reference evidence="3 4" key="1">
    <citation type="submission" date="2021-07" db="EMBL/GenBank/DDBJ databases">
        <authorList>
            <person name="Imarazene B."/>
            <person name="Zahm M."/>
            <person name="Klopp C."/>
            <person name="Cabau C."/>
            <person name="Beille S."/>
            <person name="Jouanno E."/>
            <person name="Castinel A."/>
            <person name="Lluch J."/>
            <person name="Gil L."/>
            <person name="Kuchtly C."/>
            <person name="Lopez Roques C."/>
            <person name="Donnadieu C."/>
            <person name="Parrinello H."/>
            <person name="Journot L."/>
            <person name="Du K."/>
            <person name="Schartl M."/>
            <person name="Retaux S."/>
            <person name="Guiguen Y."/>
        </authorList>
    </citation>
    <scope>NUCLEOTIDE SEQUENCE [LARGE SCALE GENOMIC DNA]</scope>
    <source>
        <strain evidence="3">Pach_M1</strain>
        <tissue evidence="3">Testis</tissue>
    </source>
</reference>
<dbReference type="OrthoDB" id="9944393at2759"/>
<dbReference type="AlphaFoldDB" id="A0A8T2MJ00"/>
<feature type="compositionally biased region" description="Polar residues" evidence="1">
    <location>
        <begin position="370"/>
        <end position="406"/>
    </location>
</feature>
<evidence type="ECO:0000313" key="4">
    <source>
        <dbReference type="Proteomes" id="UP000752171"/>
    </source>
</evidence>
<evidence type="ECO:0000256" key="2">
    <source>
        <dbReference type="SAM" id="Phobius"/>
    </source>
</evidence>
<feature type="compositionally biased region" description="Polar residues" evidence="1">
    <location>
        <begin position="138"/>
        <end position="162"/>
    </location>
</feature>
<feature type="compositionally biased region" description="Polar residues" evidence="1">
    <location>
        <begin position="252"/>
        <end position="261"/>
    </location>
</feature>
<feature type="compositionally biased region" description="Polar residues" evidence="1">
    <location>
        <begin position="306"/>
        <end position="316"/>
    </location>
</feature>
<feature type="compositionally biased region" description="Low complexity" evidence="1">
    <location>
        <begin position="188"/>
        <end position="204"/>
    </location>
</feature>
<feature type="compositionally biased region" description="Polar residues" evidence="1">
    <location>
        <begin position="205"/>
        <end position="225"/>
    </location>
</feature>
<gene>
    <name evidence="3" type="primary">TMEM108</name>
    <name evidence="3" type="ORF">AMEX_G2252</name>
</gene>
<feature type="compositionally biased region" description="Polar residues" evidence="1">
    <location>
        <begin position="324"/>
        <end position="334"/>
    </location>
</feature>
<dbReference type="PANTHER" id="PTHR28673">
    <property type="entry name" value="TRANSMEMBRANE PROTEIN 108"/>
    <property type="match status" value="1"/>
</dbReference>
<keyword evidence="2 3" id="KW-0812">Transmembrane</keyword>
<dbReference type="GO" id="GO:0008090">
    <property type="term" value="P:retrograde axonal transport"/>
    <property type="evidence" value="ECO:0007669"/>
    <property type="project" value="TreeGrafter"/>
</dbReference>
<sequence>MFNFSALHSYILYKYKWKQISHKCISITGLFLSLSPLPSPLLTFALSGVLLILSVPERLVSFAEDLYPSWTPRSYVSMLTTSRALHMVPTNLPGWTQTPPPSLDHTILAKTTTGSRPDVVAKDQPFGTTIQKHGPHSTGPQSNKTSPSSVIAPSRTQNSEKVPSNPLPISSRPVSRMEQPGVVKRKLTGSSSSGTADTALSGTGHNVTSVAGGPQSTEPTQQGSPTERGDALDQGEVGNQGFKDPKDMSVEDPTNPSWPYASSASLLAPLYVKAKNLREHAHAITLRNAPPSDEEPTLSSTTVDDATVTQHGSSPPTRAPISAPATSNIPNPKTKNVPVANSLDSNATTTTVRGDNTPNDTSTDTDHSQYQKARNTNESVSASREAQPPQNDSNASEPPSTANGSFLNRLVPATTRGPWGAGNQSGPAPDSLHATTICLGKMDIIWVVLAISVPVSSCSVLLTVCCMRKKKKSSSQENNLSYWNNAITMDYFSRHAVELPREIQPLETADDQETCLPPNGDYSDSGVVLVNPFCQETLFINRDKASDI</sequence>
<dbReference type="EMBL" id="JAICCE010000001">
    <property type="protein sequence ID" value="KAG9283487.1"/>
    <property type="molecule type" value="Genomic_DNA"/>
</dbReference>
<evidence type="ECO:0000256" key="1">
    <source>
        <dbReference type="SAM" id="MobiDB-lite"/>
    </source>
</evidence>
<dbReference type="GO" id="GO:0097106">
    <property type="term" value="P:postsynaptic density organization"/>
    <property type="evidence" value="ECO:0007669"/>
    <property type="project" value="TreeGrafter"/>
</dbReference>
<feature type="region of interest" description="Disordered" evidence="1">
    <location>
        <begin position="93"/>
        <end position="261"/>
    </location>
</feature>
<dbReference type="InterPro" id="IPR031508">
    <property type="entry name" value="TMEM108"/>
</dbReference>
<keyword evidence="2" id="KW-1133">Transmembrane helix</keyword>
<dbReference type="GO" id="GO:0005769">
    <property type="term" value="C:early endosome"/>
    <property type="evidence" value="ECO:0007669"/>
    <property type="project" value="TreeGrafter"/>
</dbReference>
<keyword evidence="2" id="KW-0472">Membrane</keyword>
<dbReference type="Pfam" id="PF15759">
    <property type="entry name" value="TMEM108"/>
    <property type="match status" value="1"/>
</dbReference>
<feature type="transmembrane region" description="Helical" evidence="2">
    <location>
        <begin position="444"/>
        <end position="466"/>
    </location>
</feature>
<proteinExistence type="predicted"/>